<dbReference type="InterPro" id="IPR008417">
    <property type="entry name" value="BAP29/BAP31"/>
</dbReference>
<evidence type="ECO:0000313" key="3">
    <source>
        <dbReference type="EMBL" id="CAK9219547.1"/>
    </source>
</evidence>
<feature type="transmembrane region" description="Helical" evidence="1">
    <location>
        <begin position="88"/>
        <end position="107"/>
    </location>
</feature>
<dbReference type="Gene3D" id="1.20.5.110">
    <property type="match status" value="1"/>
</dbReference>
<keyword evidence="2" id="KW-0175">Coiled coil</keyword>
<comment type="caution">
    <text evidence="1">Lacks conserved residue(s) required for the propagation of feature annotation.</text>
</comment>
<evidence type="ECO:0000256" key="2">
    <source>
        <dbReference type="SAM" id="Coils"/>
    </source>
</evidence>
<gene>
    <name evidence="3" type="ORF">CSSPTR1EN2_LOCUS14616</name>
</gene>
<dbReference type="EMBL" id="OZ019895">
    <property type="protein sequence ID" value="CAK9219547.1"/>
    <property type="molecule type" value="Genomic_DNA"/>
</dbReference>
<dbReference type="PANTHER" id="PTHR12701:SF18">
    <property type="entry name" value="ENDOPLASMIC RETICULUM TRANSMEMBRANE PROTEIN"/>
    <property type="match status" value="1"/>
</dbReference>
<dbReference type="Proteomes" id="UP001497512">
    <property type="component" value="Chromosome 3"/>
</dbReference>
<keyword evidence="1" id="KW-0653">Protein transport</keyword>
<dbReference type="PANTHER" id="PTHR12701">
    <property type="entry name" value="BCR-ASSOCIATED PROTEIN, BAP"/>
    <property type="match status" value="1"/>
</dbReference>
<feature type="coiled-coil region" evidence="2">
    <location>
        <begin position="114"/>
        <end position="235"/>
    </location>
</feature>
<feature type="transmembrane region" description="Helical" evidence="1">
    <location>
        <begin position="48"/>
        <end position="67"/>
    </location>
</feature>
<keyword evidence="1" id="KW-0812">Transmembrane</keyword>
<keyword evidence="1" id="KW-0472">Membrane</keyword>
<reference evidence="3" key="1">
    <citation type="submission" date="2024-02" db="EMBL/GenBank/DDBJ databases">
        <authorList>
            <consortium name="ELIXIR-Norway"/>
            <consortium name="Elixir Norway"/>
        </authorList>
    </citation>
    <scope>NUCLEOTIDE SEQUENCE</scope>
</reference>
<accession>A0ABP0UE24</accession>
<keyword evidence="1" id="KW-0931">ER-Golgi transport</keyword>
<proteinExistence type="inferred from homology"/>
<organism evidence="3 4">
    <name type="scientific">Sphagnum troendelagicum</name>
    <dbReference type="NCBI Taxonomy" id="128251"/>
    <lineage>
        <taxon>Eukaryota</taxon>
        <taxon>Viridiplantae</taxon>
        <taxon>Streptophyta</taxon>
        <taxon>Embryophyta</taxon>
        <taxon>Bryophyta</taxon>
        <taxon>Sphagnophytina</taxon>
        <taxon>Sphagnopsida</taxon>
        <taxon>Sphagnales</taxon>
        <taxon>Sphagnaceae</taxon>
        <taxon>Sphagnum</taxon>
    </lineage>
</organism>
<name>A0ABP0UE24_9BRYO</name>
<evidence type="ECO:0000256" key="1">
    <source>
        <dbReference type="RuleBase" id="RU367026"/>
    </source>
</evidence>
<keyword evidence="1" id="KW-0256">Endoplasmic reticulum</keyword>
<evidence type="ECO:0000313" key="4">
    <source>
        <dbReference type="Proteomes" id="UP001497512"/>
    </source>
</evidence>
<keyword evidence="4" id="KW-1185">Reference proteome</keyword>
<protein>
    <recommendedName>
        <fullName evidence="1">Endoplasmic reticulum transmembrane protein</fullName>
    </recommendedName>
</protein>
<sequence length="238" mass="26390">MLILLGLMAVLESVVVFLLSSGIEPMVAIGRAALGLLKSKTGSTLAKAVSAAFVVLFASNISNVFRVQKRIAKVGASQADQSIIRSQLLEITLIGYCLLLGLMMTSLDSFLKQVGALTRNINVLKKQAKGAQEEYLRLQSEQQNSKRSKDEELAAAMEIKSLKDVVSDLRNKLECLQLDANSKEKEVKVLKVSMRALEKQTEGFRLEYNRLMDDNESLRNQLAIFDRKHSTLESKKNS</sequence>
<comment type="subcellular location">
    <subcellularLocation>
        <location evidence="1">Endoplasmic reticulum membrane</location>
        <topology evidence="1">Multi-pass membrane protein</topology>
    </subcellularLocation>
</comment>
<keyword evidence="1" id="KW-1133">Transmembrane helix</keyword>
<comment type="function">
    <text evidence="1">May play a role in anterograde transport of membrane proteins from the endoplasmic reticulum to the Golgi.</text>
</comment>
<keyword evidence="1" id="KW-0813">Transport</keyword>
<comment type="similarity">
    <text evidence="1">Belongs to the BCAP29/BCAP31 family.</text>
</comment>